<protein>
    <submittedName>
        <fullName evidence="3">Uncharacterized protein</fullName>
    </submittedName>
</protein>
<evidence type="ECO:0000313" key="3">
    <source>
        <dbReference type="EMBL" id="WNM62007.1"/>
    </source>
</evidence>
<dbReference type="Proteomes" id="UP001302494">
    <property type="component" value="Chromosome"/>
</dbReference>
<dbReference type="KEGG" id="nneo:PQG83_20045"/>
<organism evidence="3 4">
    <name type="scientific">Candidatus Nitrospira neomarina</name>
    <dbReference type="NCBI Taxonomy" id="3020899"/>
    <lineage>
        <taxon>Bacteria</taxon>
        <taxon>Pseudomonadati</taxon>
        <taxon>Nitrospirota</taxon>
        <taxon>Nitrospiria</taxon>
        <taxon>Nitrospirales</taxon>
        <taxon>Nitrospiraceae</taxon>
        <taxon>Nitrospira</taxon>
    </lineage>
</organism>
<reference evidence="3 4" key="1">
    <citation type="submission" date="2023-01" db="EMBL/GenBank/DDBJ databases">
        <title>Cultivation and genomic characterization of new, ubiquitous marine nitrite-oxidizing bacteria from the Nitrospirales.</title>
        <authorList>
            <person name="Mueller A.J."/>
            <person name="Daebeler A."/>
            <person name="Herbold C.W."/>
            <person name="Kirkegaard R.H."/>
            <person name="Daims H."/>
        </authorList>
    </citation>
    <scope>NUCLEOTIDE SEQUENCE [LARGE SCALE GENOMIC DNA]</scope>
    <source>
        <strain evidence="3 4">DK</strain>
    </source>
</reference>
<evidence type="ECO:0000256" key="1">
    <source>
        <dbReference type="SAM" id="MobiDB-lite"/>
    </source>
</evidence>
<feature type="region of interest" description="Disordered" evidence="1">
    <location>
        <begin position="198"/>
        <end position="218"/>
    </location>
</feature>
<dbReference type="AlphaFoldDB" id="A0AA96JVQ9"/>
<evidence type="ECO:0000256" key="2">
    <source>
        <dbReference type="SAM" id="Phobius"/>
    </source>
</evidence>
<sequence length="218" mass="24427">MDFVLMFIVLVVYLALGAIMLTLSLSPKTKNKKEETRIQGTSFVPSQMFMSTDGHGGIAVNEHNLNICLLQTPTVPPRLLHISNLVGSFLVKNGAVLNETLRTAPKSLISFQELMHPNAERLIKSWQTSSSQKDNQRIDLMVWIHDEDEPFHAVNFLNMETKEGGILFEKSLDTATHWHKVLKGLIHQADQFPCLQMESDHNDSEQPTKNPALTSAAP</sequence>
<feature type="compositionally biased region" description="Polar residues" evidence="1">
    <location>
        <begin position="207"/>
        <end position="218"/>
    </location>
</feature>
<proteinExistence type="predicted"/>
<keyword evidence="4" id="KW-1185">Reference proteome</keyword>
<keyword evidence="2" id="KW-0472">Membrane</keyword>
<keyword evidence="2" id="KW-1133">Transmembrane helix</keyword>
<name>A0AA96JVQ9_9BACT</name>
<dbReference type="RefSeq" id="WP_312744862.1">
    <property type="nucleotide sequence ID" value="NZ_CP116968.1"/>
</dbReference>
<gene>
    <name evidence="3" type="ORF">PQG83_20045</name>
</gene>
<accession>A0AA96JVQ9</accession>
<dbReference type="EMBL" id="CP116968">
    <property type="protein sequence ID" value="WNM62007.1"/>
    <property type="molecule type" value="Genomic_DNA"/>
</dbReference>
<evidence type="ECO:0000313" key="4">
    <source>
        <dbReference type="Proteomes" id="UP001302494"/>
    </source>
</evidence>
<keyword evidence="2" id="KW-0812">Transmembrane</keyword>
<feature type="transmembrane region" description="Helical" evidence="2">
    <location>
        <begin position="6"/>
        <end position="25"/>
    </location>
</feature>